<evidence type="ECO:0000256" key="1">
    <source>
        <dbReference type="SAM" id="MobiDB-lite"/>
    </source>
</evidence>
<proteinExistence type="predicted"/>
<name>A0A5S6R1S7_TRIMR</name>
<reference evidence="3 4" key="3">
    <citation type="submission" date="2019-12" db="UniProtKB">
        <authorList>
            <consortium name="WormBaseParasite"/>
        </authorList>
    </citation>
    <scope>IDENTIFICATION</scope>
</reference>
<protein>
    <submittedName>
        <fullName evidence="3 4">Uncharacterized protein</fullName>
    </submittedName>
</protein>
<accession>A0A5S6R1S7</accession>
<evidence type="ECO:0000313" key="2">
    <source>
        <dbReference type="Proteomes" id="UP000046395"/>
    </source>
</evidence>
<feature type="compositionally biased region" description="Polar residues" evidence="1">
    <location>
        <begin position="21"/>
        <end position="34"/>
    </location>
</feature>
<feature type="region of interest" description="Disordered" evidence="1">
    <location>
        <begin position="1"/>
        <end position="51"/>
    </location>
</feature>
<sequence>MGASCVKPSKSDSELDEADGGNTQHRTNRFSMSHLSVKRLKSTRRRQEQPQQFHTVAMLAQATHNAGNLATALMTHAMVAVPDAGHIQELIRRAKGADKTVSIKNQCLFIDYQFVCYVPPGMVT</sequence>
<keyword evidence="2" id="KW-1185">Reference proteome</keyword>
<dbReference type="AlphaFoldDB" id="A0A5S6R1S7"/>
<organism evidence="2 4">
    <name type="scientific">Trichuris muris</name>
    <name type="common">Mouse whipworm</name>
    <dbReference type="NCBI Taxonomy" id="70415"/>
    <lineage>
        <taxon>Eukaryota</taxon>
        <taxon>Metazoa</taxon>
        <taxon>Ecdysozoa</taxon>
        <taxon>Nematoda</taxon>
        <taxon>Enoplea</taxon>
        <taxon>Dorylaimia</taxon>
        <taxon>Trichinellida</taxon>
        <taxon>Trichuridae</taxon>
        <taxon>Trichuris</taxon>
    </lineage>
</organism>
<reference evidence="2" key="2">
    <citation type="submission" date="2014-03" db="EMBL/GenBank/DDBJ databases">
        <title>The whipworm genome and dual-species transcriptomics of an intimate host-pathogen interaction.</title>
        <authorList>
            <person name="Foth B.J."/>
            <person name="Tsai I.J."/>
            <person name="Reid A.J."/>
            <person name="Bancroft A.J."/>
            <person name="Nichol S."/>
            <person name="Tracey A."/>
            <person name="Holroyd N."/>
            <person name="Cotton J.A."/>
            <person name="Stanley E.J."/>
            <person name="Zarowiecki M."/>
            <person name="Liu J.Z."/>
            <person name="Huckvale T."/>
            <person name="Cooper P.J."/>
            <person name="Grencis R.K."/>
            <person name="Berriman M."/>
        </authorList>
    </citation>
    <scope>NUCLEOTIDE SEQUENCE [LARGE SCALE GENOMIC DNA]</scope>
    <source>
        <strain evidence="2">Edinburgh</strain>
    </source>
</reference>
<reference evidence="2" key="1">
    <citation type="submission" date="2013-11" db="EMBL/GenBank/DDBJ databases">
        <authorList>
            <person name="Aslett M."/>
        </authorList>
    </citation>
    <scope>NUCLEOTIDE SEQUENCE [LARGE SCALE GENOMIC DNA]</scope>
    <source>
        <strain evidence="2">Edinburgh</strain>
    </source>
</reference>
<evidence type="ECO:0000313" key="4">
    <source>
        <dbReference type="WBParaSite" id="TMUE_3000013450.1"/>
    </source>
</evidence>
<dbReference type="WBParaSite" id="TMUE_3000013367.1">
    <property type="protein sequence ID" value="TMUE_3000013367.1"/>
    <property type="gene ID" value="WBGene00286399"/>
</dbReference>
<dbReference type="WBParaSite" id="TMUE_3000013450.1">
    <property type="protein sequence ID" value="TMUE_3000013450.1"/>
    <property type="gene ID" value="WBGene00301940"/>
</dbReference>
<dbReference type="Proteomes" id="UP000046395">
    <property type="component" value="Unassembled WGS sequence"/>
</dbReference>
<evidence type="ECO:0000313" key="3">
    <source>
        <dbReference type="WBParaSite" id="TMUE_3000013367.1"/>
    </source>
</evidence>